<dbReference type="GO" id="GO:0004722">
    <property type="term" value="F:protein serine/threonine phosphatase activity"/>
    <property type="evidence" value="ECO:0007669"/>
    <property type="project" value="InterPro"/>
</dbReference>
<dbReference type="PROSITE" id="PS51746">
    <property type="entry name" value="PPM_2"/>
    <property type="match status" value="1"/>
</dbReference>
<dbReference type="Gene3D" id="3.60.40.10">
    <property type="entry name" value="PPM-type phosphatase domain"/>
    <property type="match status" value="1"/>
</dbReference>
<dbReference type="PANTHER" id="PTHR47992">
    <property type="entry name" value="PROTEIN PHOSPHATASE"/>
    <property type="match status" value="1"/>
</dbReference>
<dbReference type="Proteomes" id="UP000694700">
    <property type="component" value="Unplaced"/>
</dbReference>
<dbReference type="Ensembl" id="ENSCCRT00015097015.1">
    <property type="protein sequence ID" value="ENSCCRP00015093977.1"/>
    <property type="gene ID" value="ENSCCRG00015037881.1"/>
</dbReference>
<dbReference type="InterPro" id="IPR036457">
    <property type="entry name" value="PPM-type-like_dom_sf"/>
</dbReference>
<sequence>MNQYNAALKVSFSVLGNISIQYIWRKSAAFNERHIWFIYIFPEVVMGNLNHFHESVLLKSQFQRTDSVVVSLQYLNVANMGYSRAVLGVQGNDGRWSALTITNNHNANNPDETSVLSEHSSSEQKTVVRHGRLLILLIPFRAFGDIKFKWSSELFNCIYDAPDPGMTYHKLQPHDKFLILATNGLWELMHRQTWKKPVSGLGFTVGQIHRLLQERKGRALSALEDENSATHLICHALGSDACSIEPKRIAKMLSLPQDLARMFRDANYNHSL</sequence>
<dbReference type="Pfam" id="PF00481">
    <property type="entry name" value="PP2C"/>
    <property type="match status" value="1"/>
</dbReference>
<protein>
    <submittedName>
        <fullName evidence="2">Si:ch211-15p9.2</fullName>
    </submittedName>
</protein>
<evidence type="ECO:0000259" key="1">
    <source>
        <dbReference type="PROSITE" id="PS51746"/>
    </source>
</evidence>
<accession>A0A8C1ZQS9</accession>
<evidence type="ECO:0000313" key="2">
    <source>
        <dbReference type="Ensembl" id="ENSCCRP00015093977.1"/>
    </source>
</evidence>
<dbReference type="InterPro" id="IPR001932">
    <property type="entry name" value="PPM-type_phosphatase-like_dom"/>
</dbReference>
<name>A0A8C1ZQS9_CYPCA</name>
<reference evidence="2" key="1">
    <citation type="submission" date="2025-08" db="UniProtKB">
        <authorList>
            <consortium name="Ensembl"/>
        </authorList>
    </citation>
    <scope>IDENTIFICATION</scope>
</reference>
<dbReference type="AlphaFoldDB" id="A0A8C1ZQS9"/>
<dbReference type="SUPFAM" id="SSF81606">
    <property type="entry name" value="PP2C-like"/>
    <property type="match status" value="1"/>
</dbReference>
<proteinExistence type="predicted"/>
<dbReference type="InterPro" id="IPR015655">
    <property type="entry name" value="PP2C"/>
</dbReference>
<organism evidence="2 3">
    <name type="scientific">Cyprinus carpio</name>
    <name type="common">Common carp</name>
    <dbReference type="NCBI Taxonomy" id="7962"/>
    <lineage>
        <taxon>Eukaryota</taxon>
        <taxon>Metazoa</taxon>
        <taxon>Chordata</taxon>
        <taxon>Craniata</taxon>
        <taxon>Vertebrata</taxon>
        <taxon>Euteleostomi</taxon>
        <taxon>Actinopterygii</taxon>
        <taxon>Neopterygii</taxon>
        <taxon>Teleostei</taxon>
        <taxon>Ostariophysi</taxon>
        <taxon>Cypriniformes</taxon>
        <taxon>Cyprinidae</taxon>
        <taxon>Cyprininae</taxon>
        <taxon>Cyprinus</taxon>
    </lineage>
</organism>
<evidence type="ECO:0000313" key="3">
    <source>
        <dbReference type="Proteomes" id="UP000694700"/>
    </source>
</evidence>
<feature type="domain" description="PPM-type phosphatase" evidence="1">
    <location>
        <begin position="1"/>
        <end position="272"/>
    </location>
</feature>
<dbReference type="SMART" id="SM00332">
    <property type="entry name" value="PP2Cc"/>
    <property type="match status" value="1"/>
</dbReference>